<dbReference type="PANTHER" id="PTHR47966:SF65">
    <property type="entry name" value="ASPARTIC-TYPE ENDOPEPTIDASE"/>
    <property type="match status" value="1"/>
</dbReference>
<name>A0A8K0TCM8_9PEZI</name>
<feature type="disulfide bond" evidence="7">
    <location>
        <begin position="316"/>
        <end position="370"/>
    </location>
</feature>
<proteinExistence type="inferred from homology"/>
<organism evidence="10 11">
    <name type="scientific">Plectosphaerella cucumerina</name>
    <dbReference type="NCBI Taxonomy" id="40658"/>
    <lineage>
        <taxon>Eukaryota</taxon>
        <taxon>Fungi</taxon>
        <taxon>Dikarya</taxon>
        <taxon>Ascomycota</taxon>
        <taxon>Pezizomycotina</taxon>
        <taxon>Sordariomycetes</taxon>
        <taxon>Hypocreomycetidae</taxon>
        <taxon>Glomerellales</taxon>
        <taxon>Plectosphaerellaceae</taxon>
        <taxon>Plectosphaerella</taxon>
    </lineage>
</organism>
<keyword evidence="7" id="KW-1015">Disulfide bond</keyword>
<keyword evidence="3 8" id="KW-0732">Signal</keyword>
<dbReference type="GO" id="GO:0006508">
    <property type="term" value="P:proteolysis"/>
    <property type="evidence" value="ECO:0007669"/>
    <property type="project" value="UniProtKB-KW"/>
</dbReference>
<evidence type="ECO:0000256" key="2">
    <source>
        <dbReference type="ARBA" id="ARBA00022670"/>
    </source>
</evidence>
<comment type="caution">
    <text evidence="10">The sequence shown here is derived from an EMBL/GenBank/DDBJ whole genome shotgun (WGS) entry which is preliminary data.</text>
</comment>
<dbReference type="EMBL" id="JAGPXD010000005">
    <property type="protein sequence ID" value="KAH7353919.1"/>
    <property type="molecule type" value="Genomic_DNA"/>
</dbReference>
<protein>
    <submittedName>
        <fullName evidence="10">Candidapepsin-3</fullName>
    </submittedName>
</protein>
<dbReference type="PROSITE" id="PS51767">
    <property type="entry name" value="PEPTIDASE_A1"/>
    <property type="match status" value="1"/>
</dbReference>
<gene>
    <name evidence="10" type="ORF">B0T11DRAFT_121793</name>
</gene>
<evidence type="ECO:0000256" key="6">
    <source>
        <dbReference type="PIRSR" id="PIRSR601461-1"/>
    </source>
</evidence>
<keyword evidence="2" id="KW-0645">Protease</keyword>
<dbReference type="CDD" id="cd05474">
    <property type="entry name" value="SAP_like"/>
    <property type="match status" value="1"/>
</dbReference>
<evidence type="ECO:0000256" key="5">
    <source>
        <dbReference type="ARBA" id="ARBA00022801"/>
    </source>
</evidence>
<feature type="domain" description="Peptidase A1" evidence="9">
    <location>
        <begin position="62"/>
        <end position="406"/>
    </location>
</feature>
<accession>A0A8K0TCM8</accession>
<evidence type="ECO:0000313" key="11">
    <source>
        <dbReference type="Proteomes" id="UP000813385"/>
    </source>
</evidence>
<feature type="signal peptide" evidence="8">
    <location>
        <begin position="1"/>
        <end position="19"/>
    </location>
</feature>
<evidence type="ECO:0000259" key="9">
    <source>
        <dbReference type="PROSITE" id="PS51767"/>
    </source>
</evidence>
<dbReference type="AlphaFoldDB" id="A0A8K0TCM8"/>
<feature type="chain" id="PRO_5035436918" evidence="8">
    <location>
        <begin position="20"/>
        <end position="437"/>
    </location>
</feature>
<evidence type="ECO:0000256" key="4">
    <source>
        <dbReference type="ARBA" id="ARBA00022750"/>
    </source>
</evidence>
<dbReference type="PANTHER" id="PTHR47966">
    <property type="entry name" value="BETA-SITE APP-CLEAVING ENZYME, ISOFORM A-RELATED"/>
    <property type="match status" value="1"/>
</dbReference>
<evidence type="ECO:0000256" key="8">
    <source>
        <dbReference type="SAM" id="SignalP"/>
    </source>
</evidence>
<dbReference type="Gene3D" id="2.40.70.10">
    <property type="entry name" value="Acid Proteases"/>
    <property type="match status" value="2"/>
</dbReference>
<evidence type="ECO:0000256" key="1">
    <source>
        <dbReference type="ARBA" id="ARBA00007447"/>
    </source>
</evidence>
<dbReference type="InterPro" id="IPR033121">
    <property type="entry name" value="PEPTIDASE_A1"/>
</dbReference>
<dbReference type="Pfam" id="PF00026">
    <property type="entry name" value="Asp"/>
    <property type="match status" value="1"/>
</dbReference>
<dbReference type="InterPro" id="IPR001461">
    <property type="entry name" value="Aspartic_peptidase_A1"/>
</dbReference>
<dbReference type="OrthoDB" id="771136at2759"/>
<feature type="active site" evidence="6">
    <location>
        <position position="80"/>
    </location>
</feature>
<evidence type="ECO:0000256" key="7">
    <source>
        <dbReference type="PIRSR" id="PIRSR601461-2"/>
    </source>
</evidence>
<reference evidence="10" key="1">
    <citation type="journal article" date="2021" name="Nat. Commun.">
        <title>Genetic determinants of endophytism in the Arabidopsis root mycobiome.</title>
        <authorList>
            <person name="Mesny F."/>
            <person name="Miyauchi S."/>
            <person name="Thiergart T."/>
            <person name="Pickel B."/>
            <person name="Atanasova L."/>
            <person name="Karlsson M."/>
            <person name="Huettel B."/>
            <person name="Barry K.W."/>
            <person name="Haridas S."/>
            <person name="Chen C."/>
            <person name="Bauer D."/>
            <person name="Andreopoulos W."/>
            <person name="Pangilinan J."/>
            <person name="LaButti K."/>
            <person name="Riley R."/>
            <person name="Lipzen A."/>
            <person name="Clum A."/>
            <person name="Drula E."/>
            <person name="Henrissat B."/>
            <person name="Kohler A."/>
            <person name="Grigoriev I.V."/>
            <person name="Martin F.M."/>
            <person name="Hacquard S."/>
        </authorList>
    </citation>
    <scope>NUCLEOTIDE SEQUENCE</scope>
    <source>
        <strain evidence="10">MPI-CAGE-AT-0016</strain>
    </source>
</reference>
<evidence type="ECO:0000256" key="3">
    <source>
        <dbReference type="ARBA" id="ARBA00022729"/>
    </source>
</evidence>
<sequence length="437" mass="48372">MPRPLILGQLALLASAIAAHGPGYVQFELERRTLAAQSPEVVRRDSEPKAWDLDMMNRHLGYFTDIGVGTPPQWLSVHIDTGSSDTWLPSVSACKNQRRKEKCLGNAFRPNQSTTVKNPKSSQGLFLMKYLDGTTSKGDYIKDTVHIAGAVIKDQRLGLGHSTSLPYGVLGLGYHHLVALWYKMGMTYDNLPLLMWKQGLVNTVAYSMWLGKIGSAKGSLMFGAIDGSKFIGKLKRIPILRDKIRKQYIYFTVDLTSVTVVSPTDVLRINREDDPIKVFLDSGSTVSYLPQDVSERIWNEVGVVYFRKYNAPMIECENTNSTGGIRFKLGSGEGQLITVPMSELVLLPGLVPKAEDLVGEAGEWRGRNLCQFGIRNSSANANILGDSFLRSAYVVYDLVNHEVGIAQARMEATEPAEVIPFPTYGARIPELERGLDD</sequence>
<keyword evidence="4" id="KW-0064">Aspartyl protease</keyword>
<keyword evidence="5" id="KW-0378">Hydrolase</keyword>
<dbReference type="GO" id="GO:0004190">
    <property type="term" value="F:aspartic-type endopeptidase activity"/>
    <property type="evidence" value="ECO:0007669"/>
    <property type="project" value="UniProtKB-KW"/>
</dbReference>
<dbReference type="InterPro" id="IPR033876">
    <property type="entry name" value="SAP-like"/>
</dbReference>
<dbReference type="PRINTS" id="PR00792">
    <property type="entry name" value="PEPSIN"/>
</dbReference>
<feature type="active site" evidence="6">
    <location>
        <position position="281"/>
    </location>
</feature>
<keyword evidence="11" id="KW-1185">Reference proteome</keyword>
<dbReference type="Proteomes" id="UP000813385">
    <property type="component" value="Unassembled WGS sequence"/>
</dbReference>
<dbReference type="SUPFAM" id="SSF50630">
    <property type="entry name" value="Acid proteases"/>
    <property type="match status" value="1"/>
</dbReference>
<comment type="similarity">
    <text evidence="1">Belongs to the peptidase A1 family.</text>
</comment>
<evidence type="ECO:0000313" key="10">
    <source>
        <dbReference type="EMBL" id="KAH7353919.1"/>
    </source>
</evidence>
<dbReference type="InterPro" id="IPR021109">
    <property type="entry name" value="Peptidase_aspartic_dom_sf"/>
</dbReference>